<evidence type="ECO:0000256" key="7">
    <source>
        <dbReference type="SAM" id="SignalP"/>
    </source>
</evidence>
<dbReference type="GO" id="GO:0004252">
    <property type="term" value="F:serine-type endopeptidase activity"/>
    <property type="evidence" value="ECO:0007669"/>
    <property type="project" value="UniProtKB-UniRule"/>
</dbReference>
<dbReference type="PROSITE" id="PS00138">
    <property type="entry name" value="SUBTILASE_SER"/>
    <property type="match status" value="1"/>
</dbReference>
<dbReference type="EMBL" id="CP027169">
    <property type="protein sequence ID" value="AVK03590.1"/>
    <property type="molecule type" value="Genomic_DNA"/>
</dbReference>
<reference evidence="9 10" key="1">
    <citation type="submission" date="2018-02" db="EMBL/GenBank/DDBJ databases">
        <title>FDA/CDC Antimicrobial Resistant Isolate Bank Genome Sequencing.</title>
        <authorList>
            <person name="Benahmed F.H."/>
            <person name="Lutgring J.D."/>
            <person name="Yoo B."/>
            <person name="Machado M."/>
            <person name="Brown A."/>
            <person name="McAllister G."/>
            <person name="Perry A."/>
            <person name="Halpin A.L."/>
            <person name="Vavikolanu K."/>
            <person name="Ott S."/>
            <person name="Zhao X."/>
            <person name="Tallon L.J."/>
            <person name="Sadzewicz L."/>
            <person name="Aluvathingal J."/>
            <person name="Nadendla S."/>
            <person name="Voskania-kordi A."/>
            <person name="Simonyan V."/>
            <person name="Patel J."/>
            <person name="Shawar R.M."/>
        </authorList>
    </citation>
    <scope>NUCLEOTIDE SEQUENCE [LARGE SCALE GENOMIC DNA]</scope>
    <source>
        <strain evidence="9 10">AR_0356</strain>
    </source>
</reference>
<dbReference type="PRINTS" id="PR00723">
    <property type="entry name" value="SUBTILISIN"/>
</dbReference>
<feature type="domain" description="Autotransporter" evidence="8">
    <location>
        <begin position="699"/>
        <end position="972"/>
    </location>
</feature>
<feature type="active site" description="Charge relay system" evidence="5">
    <location>
        <position position="118"/>
    </location>
</feature>
<keyword evidence="10" id="KW-1185">Reference proteome</keyword>
<dbReference type="GO" id="GO:0016485">
    <property type="term" value="P:protein processing"/>
    <property type="evidence" value="ECO:0007669"/>
    <property type="project" value="TreeGrafter"/>
</dbReference>
<evidence type="ECO:0000313" key="10">
    <source>
        <dbReference type="Proteomes" id="UP000238390"/>
    </source>
</evidence>
<dbReference type="CDD" id="cd04848">
    <property type="entry name" value="Peptidases_S8_Autotransporter_serine_protease_like"/>
    <property type="match status" value="1"/>
</dbReference>
<protein>
    <submittedName>
        <fullName evidence="9">Autotransporter beta-domain protein</fullName>
    </submittedName>
</protein>
<evidence type="ECO:0000313" key="9">
    <source>
        <dbReference type="EMBL" id="AVK03590.1"/>
    </source>
</evidence>
<keyword evidence="1 5" id="KW-0645">Protease</keyword>
<name>A0A2R3INV1_9PSED</name>
<keyword evidence="2 7" id="KW-0732">Signal</keyword>
<comment type="similarity">
    <text evidence="5">Belongs to the peptidase S8 family.</text>
</comment>
<feature type="compositionally biased region" description="Acidic residues" evidence="6">
    <location>
        <begin position="155"/>
        <end position="171"/>
    </location>
</feature>
<dbReference type="PROSITE" id="PS51208">
    <property type="entry name" value="AUTOTRANSPORTER"/>
    <property type="match status" value="1"/>
</dbReference>
<dbReference type="InterPro" id="IPR000209">
    <property type="entry name" value="Peptidase_S8/S53_dom"/>
</dbReference>
<gene>
    <name evidence="9" type="ORF">CSB93_3303</name>
</gene>
<feature type="active site" description="Charge relay system" evidence="5">
    <location>
        <position position="336"/>
    </location>
</feature>
<evidence type="ECO:0000259" key="8">
    <source>
        <dbReference type="PROSITE" id="PS51208"/>
    </source>
</evidence>
<dbReference type="InterPro" id="IPR034061">
    <property type="entry name" value="Peptidases_S8_Autotransporter"/>
</dbReference>
<evidence type="ECO:0000256" key="4">
    <source>
        <dbReference type="ARBA" id="ARBA00022825"/>
    </source>
</evidence>
<dbReference type="Pfam" id="PF00082">
    <property type="entry name" value="Peptidase_S8"/>
    <property type="match status" value="1"/>
</dbReference>
<sequence length="972" mass="101582">MSRTTHWKDFRKRGLRTLVPLGVSLSLSPCALAEMRPSGWEQDFIGVAEARGLGLTGKGVDVGVIDGGFLPGHPAFAGQAISALASRVVIDGEEVLADPMQPLFERDEQSGEIRVASHGANVSGIIAARAETIGDFNYRGGVAPQVRLFQAQSDPSEDIDDEGADTGEESGAEASPSSLLQPGSEDLFHGALTTLYRSAPRLRVINNSYNDDPIGNDAEAVDAAYAAIDPAAPHPYLGALADGVREGRLLVFAAGNESSAQPGLLATLPRFMPELEKGFLSVVALGPDRDLTDYSNQCGVTQEWCLAAPGDMYVATASGSSAEGLTYLYDDESGTSYAAPLVSASAALLAERFPYMDMAQVRMTLLSTATDLGEPGVDARFGWGLLDLARAVRGPGQLFGDQRVTLDAARGGWNARDVWSNAISAGGVLAKAGSGALLLAGDNRFAGVAVEEGELALGGRNRFSAASEVRGGRLVVDGILEGPRLSVGRAGELSGGGTVAAPTRIDGVLVADRAPGFTRSLELSPSSTTRVGLEGQPPIRLDGAGAFARLGGRLQLTTTDTAVGAGQKLLAVASGATYVGGFAALQQAPGLAEKGLRHDLRFAADGISLALAPLVLPGQAGLPGNAGRTAAALNALRDQPIALRAGAYNSWLQASLSRGDLGGLQRGAGGQVYADSLAYLSRQPAQVDRAMFGELSRTQSGQAPRLWFQGLAAGQRNQGRAGVAGSRERSDGLALGMVQAFGERTRGGATLARTKGRVGSAGGKVELDITQLAVGLLHAFDSLEQGGYVSAMLGAGYLDAASRRHLPGFATAKGDSDGWLYHASVRTGYRWRKDDWRVEPRIGLLATRTEWKGFREKHSELALDVDRAARGASFGTLEMSVARSLRLGDWSVEPELDLGYERALGAPASHGDARLQGIALKQVSASRARDLFRAGLALHARRGPLLGSLELQGAKGERVASSAVNLRLSYDF</sequence>
<keyword evidence="4 5" id="KW-0720">Serine protease</keyword>
<dbReference type="InterPro" id="IPR005546">
    <property type="entry name" value="Autotransporte_beta"/>
</dbReference>
<dbReference type="PANTHER" id="PTHR42884">
    <property type="entry name" value="PROPROTEIN CONVERTASE SUBTILISIN/KEXIN-RELATED"/>
    <property type="match status" value="1"/>
</dbReference>
<evidence type="ECO:0000256" key="1">
    <source>
        <dbReference type="ARBA" id="ARBA00022670"/>
    </source>
</evidence>
<dbReference type="InterPro" id="IPR015500">
    <property type="entry name" value="Peptidase_S8_subtilisin-rel"/>
</dbReference>
<dbReference type="PROSITE" id="PS51892">
    <property type="entry name" value="SUBTILASE"/>
    <property type="match status" value="1"/>
</dbReference>
<proteinExistence type="inferred from homology"/>
<accession>A0A2R3INV1</accession>
<evidence type="ECO:0000256" key="3">
    <source>
        <dbReference type="ARBA" id="ARBA00022801"/>
    </source>
</evidence>
<dbReference type="InterPro" id="IPR023828">
    <property type="entry name" value="Peptidase_S8_Ser-AS"/>
</dbReference>
<feature type="chain" id="PRO_5015319365" evidence="7">
    <location>
        <begin position="34"/>
        <end position="972"/>
    </location>
</feature>
<dbReference type="GO" id="GO:0005886">
    <property type="term" value="C:plasma membrane"/>
    <property type="evidence" value="ECO:0007669"/>
    <property type="project" value="TreeGrafter"/>
</dbReference>
<dbReference type="Pfam" id="PF03797">
    <property type="entry name" value="Autotransporter"/>
    <property type="match status" value="1"/>
</dbReference>
<dbReference type="SUPFAM" id="SSF52743">
    <property type="entry name" value="Subtilisin-like"/>
    <property type="match status" value="1"/>
</dbReference>
<evidence type="ECO:0000256" key="2">
    <source>
        <dbReference type="ARBA" id="ARBA00022729"/>
    </source>
</evidence>
<feature type="region of interest" description="Disordered" evidence="6">
    <location>
        <begin position="151"/>
        <end position="183"/>
    </location>
</feature>
<keyword evidence="3 5" id="KW-0378">Hydrolase</keyword>
<feature type="signal peptide" evidence="7">
    <location>
        <begin position="1"/>
        <end position="33"/>
    </location>
</feature>
<dbReference type="Proteomes" id="UP000238390">
    <property type="component" value="Chromosome"/>
</dbReference>
<evidence type="ECO:0000256" key="6">
    <source>
        <dbReference type="SAM" id="MobiDB-lite"/>
    </source>
</evidence>
<dbReference type="InterPro" id="IPR036709">
    <property type="entry name" value="Autotransporte_beta_dom_sf"/>
</dbReference>
<dbReference type="RefSeq" id="WP_058145878.1">
    <property type="nucleotide sequence ID" value="NZ_CP027169.1"/>
</dbReference>
<dbReference type="SMART" id="SM00869">
    <property type="entry name" value="Autotransporter"/>
    <property type="match status" value="1"/>
</dbReference>
<organism evidence="9 10">
    <name type="scientific">Pseudomonas paraeruginosa</name>
    <dbReference type="NCBI Taxonomy" id="2994495"/>
    <lineage>
        <taxon>Bacteria</taxon>
        <taxon>Pseudomonadati</taxon>
        <taxon>Pseudomonadota</taxon>
        <taxon>Gammaproteobacteria</taxon>
        <taxon>Pseudomonadales</taxon>
        <taxon>Pseudomonadaceae</taxon>
        <taxon>Pseudomonas</taxon>
    </lineage>
</organism>
<dbReference type="InterPro" id="IPR036852">
    <property type="entry name" value="Peptidase_S8/S53_dom_sf"/>
</dbReference>
<feature type="active site" description="Charge relay system" evidence="5">
    <location>
        <position position="66"/>
    </location>
</feature>
<dbReference type="SUPFAM" id="SSF103515">
    <property type="entry name" value="Autotransporter"/>
    <property type="match status" value="1"/>
</dbReference>
<evidence type="ECO:0000256" key="5">
    <source>
        <dbReference type="PROSITE-ProRule" id="PRU01240"/>
    </source>
</evidence>
<dbReference type="AlphaFoldDB" id="A0A2R3INV1"/>
<dbReference type="Gene3D" id="3.40.50.200">
    <property type="entry name" value="Peptidase S8/S53 domain"/>
    <property type="match status" value="1"/>
</dbReference>
<dbReference type="PANTHER" id="PTHR42884:SF14">
    <property type="entry name" value="NEUROENDOCRINE CONVERTASE 1"/>
    <property type="match status" value="1"/>
</dbReference>
<dbReference type="Gene3D" id="2.40.128.130">
    <property type="entry name" value="Autotransporter beta-domain"/>
    <property type="match status" value="1"/>
</dbReference>